<evidence type="ECO:0000313" key="2">
    <source>
        <dbReference type="EMBL" id="MBB5174299.1"/>
    </source>
</evidence>
<keyword evidence="1" id="KW-0732">Signal</keyword>
<dbReference type="Gene3D" id="2.50.20.10">
    <property type="entry name" value="Lipoprotein localisation LolA/LolB/LppX"/>
    <property type="match status" value="1"/>
</dbReference>
<comment type="caution">
    <text evidence="2">The sequence shown here is derived from an EMBL/GenBank/DDBJ whole genome shotgun (WGS) entry which is preliminary data.</text>
</comment>
<evidence type="ECO:0000313" key="3">
    <source>
        <dbReference type="Proteomes" id="UP000551878"/>
    </source>
</evidence>
<accession>A0A840QSK3</accession>
<gene>
    <name evidence="2" type="ORF">HNQ41_002493</name>
</gene>
<dbReference type="InterPro" id="IPR052944">
    <property type="entry name" value="Sporulation_related"/>
</dbReference>
<dbReference type="EMBL" id="JACHHB010000011">
    <property type="protein sequence ID" value="MBB5174299.1"/>
    <property type="molecule type" value="Genomic_DNA"/>
</dbReference>
<proteinExistence type="predicted"/>
<dbReference type="PROSITE" id="PS51257">
    <property type="entry name" value="PROKAR_LIPOPROTEIN"/>
    <property type="match status" value="1"/>
</dbReference>
<feature type="chain" id="PRO_5039127147" evidence="1">
    <location>
        <begin position="19"/>
        <end position="372"/>
    </location>
</feature>
<dbReference type="PANTHER" id="PTHR37507">
    <property type="entry name" value="SPORULATION PROTEIN YDCC"/>
    <property type="match status" value="1"/>
</dbReference>
<dbReference type="AlphaFoldDB" id="A0A840QSK3"/>
<protein>
    <submittedName>
        <fullName evidence="2">Outer membrane lipoprotein-sorting protein</fullName>
    </submittedName>
</protein>
<dbReference type="InterPro" id="IPR019207">
    <property type="entry name" value="DUF2092"/>
</dbReference>
<dbReference type="Pfam" id="PF09865">
    <property type="entry name" value="DUF2092"/>
    <property type="match status" value="1"/>
</dbReference>
<dbReference type="RefSeq" id="WP_184664726.1">
    <property type="nucleotide sequence ID" value="NZ_JACHHB010000011.1"/>
</dbReference>
<dbReference type="InterPro" id="IPR029046">
    <property type="entry name" value="LolA/LolB/LppX"/>
</dbReference>
<dbReference type="PANTHER" id="PTHR37507:SF2">
    <property type="entry name" value="SPORULATION PROTEIN YDCC"/>
    <property type="match status" value="1"/>
</dbReference>
<dbReference type="SUPFAM" id="SSF89392">
    <property type="entry name" value="Prokaryotic lipoproteins and lipoprotein localization factors"/>
    <property type="match status" value="1"/>
</dbReference>
<evidence type="ECO:0000256" key="1">
    <source>
        <dbReference type="SAM" id="SignalP"/>
    </source>
</evidence>
<sequence>MKRKVVMSLIPAAFVAMSACNEGEPSKEDILANALSESDELDAFYMETDMQISMEGEETEKMNAKEWHFPEDSGISKDRKELTRNEGTTTYIVSDGDMSLSYEEGDTEAVQNEVIQAEMESELNQRLQMVEDYQDTHDIELVGEEEVNGRDTYHVLMETSDEEAANEDVEVWIDQENWLLMKQISHMGDLRLTFEIIDLDTDPEYDEELFTLDLPEDVEIVDNQVNEIEVEESVEELSVDEVEDRFGQPVLLLDEEAGGVELENIEYIERSYDNFDEEELTFTYVKNQEPFMEMRIDEPTEEQQPVESERDIDIPGRAEHTIRGEDGHSTDMDTLRYIIWTEEGLRYNLSTQQPEVSVDDLLEAAERMESSS</sequence>
<dbReference type="Proteomes" id="UP000551878">
    <property type="component" value="Unassembled WGS sequence"/>
</dbReference>
<organism evidence="2 3">
    <name type="scientific">Texcoconibacillus texcoconensis</name>
    <dbReference type="NCBI Taxonomy" id="1095777"/>
    <lineage>
        <taxon>Bacteria</taxon>
        <taxon>Bacillati</taxon>
        <taxon>Bacillota</taxon>
        <taxon>Bacilli</taxon>
        <taxon>Bacillales</taxon>
        <taxon>Bacillaceae</taxon>
        <taxon>Texcoconibacillus</taxon>
    </lineage>
</organism>
<feature type="signal peptide" evidence="1">
    <location>
        <begin position="1"/>
        <end position="18"/>
    </location>
</feature>
<name>A0A840QSK3_9BACI</name>
<keyword evidence="2" id="KW-0449">Lipoprotein</keyword>
<reference evidence="2 3" key="1">
    <citation type="submission" date="2020-08" db="EMBL/GenBank/DDBJ databases">
        <title>Genomic Encyclopedia of Type Strains, Phase IV (KMG-IV): sequencing the most valuable type-strain genomes for metagenomic binning, comparative biology and taxonomic classification.</title>
        <authorList>
            <person name="Goeker M."/>
        </authorList>
    </citation>
    <scope>NUCLEOTIDE SEQUENCE [LARGE SCALE GENOMIC DNA]</scope>
    <source>
        <strain evidence="2 3">DSM 24696</strain>
    </source>
</reference>
<keyword evidence="3" id="KW-1185">Reference proteome</keyword>